<evidence type="ECO:0000313" key="1">
    <source>
        <dbReference type="EMBL" id="ODV75379.1"/>
    </source>
</evidence>
<keyword evidence="2" id="KW-1185">Reference proteome</keyword>
<accession>A0A1E4S7A1</accession>
<evidence type="ECO:0000313" key="2">
    <source>
        <dbReference type="Proteomes" id="UP000094389"/>
    </source>
</evidence>
<protein>
    <submittedName>
        <fullName evidence="1">Uncharacterized protein</fullName>
    </submittedName>
</protein>
<dbReference type="EMBL" id="KV453926">
    <property type="protein sequence ID" value="ODV75379.1"/>
    <property type="molecule type" value="Genomic_DNA"/>
</dbReference>
<dbReference type="RefSeq" id="XP_020072418.1">
    <property type="nucleotide sequence ID" value="XM_020217716.1"/>
</dbReference>
<proteinExistence type="predicted"/>
<gene>
    <name evidence="1" type="ORF">CYBJADRAFT_46441</name>
</gene>
<dbReference type="Proteomes" id="UP000094389">
    <property type="component" value="Unassembled WGS sequence"/>
</dbReference>
<dbReference type="AlphaFoldDB" id="A0A1E4S7A1"/>
<dbReference type="OrthoDB" id="3242924at2759"/>
<dbReference type="GeneID" id="30992112"/>
<reference evidence="1 2" key="1">
    <citation type="journal article" date="2016" name="Proc. Natl. Acad. Sci. U.S.A.">
        <title>Comparative genomics of biotechnologically important yeasts.</title>
        <authorList>
            <person name="Riley R."/>
            <person name="Haridas S."/>
            <person name="Wolfe K.H."/>
            <person name="Lopes M.R."/>
            <person name="Hittinger C.T."/>
            <person name="Goeker M."/>
            <person name="Salamov A.A."/>
            <person name="Wisecaver J.H."/>
            <person name="Long T.M."/>
            <person name="Calvey C.H."/>
            <person name="Aerts A.L."/>
            <person name="Barry K.W."/>
            <person name="Choi C."/>
            <person name="Clum A."/>
            <person name="Coughlan A.Y."/>
            <person name="Deshpande S."/>
            <person name="Douglass A.P."/>
            <person name="Hanson S.J."/>
            <person name="Klenk H.-P."/>
            <person name="LaButti K.M."/>
            <person name="Lapidus A."/>
            <person name="Lindquist E.A."/>
            <person name="Lipzen A.M."/>
            <person name="Meier-Kolthoff J.P."/>
            <person name="Ohm R.A."/>
            <person name="Otillar R.P."/>
            <person name="Pangilinan J.L."/>
            <person name="Peng Y."/>
            <person name="Rokas A."/>
            <person name="Rosa C.A."/>
            <person name="Scheuner C."/>
            <person name="Sibirny A.A."/>
            <person name="Slot J.C."/>
            <person name="Stielow J.B."/>
            <person name="Sun H."/>
            <person name="Kurtzman C.P."/>
            <person name="Blackwell M."/>
            <person name="Grigoriev I.V."/>
            <person name="Jeffries T.W."/>
        </authorList>
    </citation>
    <scope>NUCLEOTIDE SEQUENCE [LARGE SCALE GENOMIC DNA]</scope>
    <source>
        <strain evidence="2">ATCC 18201 / CBS 1600 / BCRC 20928 / JCM 3617 / NBRC 0987 / NRRL Y-1542</strain>
    </source>
</reference>
<sequence>MLVKNPTSSSGDSPVLTVCATVVNFFGDLPALSRFVALRGTGANTPCLSCNEVKEEVEDPSKLYSDGHPVTIEYNRWLSSEENGSSVSWAEKVGIEFEHLKGYVERFIEEDTIKRKVAIPFCMTSSQTAEGDKFRQRGPEFREMLKSLCPWVKIPAGGGGYCDSDKHESTNSCNESTPMRLLETKIEELLGVIRLHIGSCTPVYDFDLSMGQNRINGVDVMYCLCEKLFPKMLRLLSDAKDTSLLSRKYALPPLILTNLMAALKSLLGASDIWPSEFGGATNLS</sequence>
<organism evidence="1 2">
    <name type="scientific">Cyberlindnera jadinii (strain ATCC 18201 / CBS 1600 / BCRC 20928 / JCM 3617 / NBRC 0987 / NRRL Y-1542)</name>
    <name type="common">Torula yeast</name>
    <name type="synonym">Candida utilis</name>
    <dbReference type="NCBI Taxonomy" id="983966"/>
    <lineage>
        <taxon>Eukaryota</taxon>
        <taxon>Fungi</taxon>
        <taxon>Dikarya</taxon>
        <taxon>Ascomycota</taxon>
        <taxon>Saccharomycotina</taxon>
        <taxon>Saccharomycetes</taxon>
        <taxon>Phaffomycetales</taxon>
        <taxon>Phaffomycetaceae</taxon>
        <taxon>Cyberlindnera</taxon>
    </lineage>
</organism>
<name>A0A1E4S7A1_CYBJN</name>